<name>A0A1D9I7V5_9BURK</name>
<protein>
    <submittedName>
        <fullName evidence="1">Uncharacterized protein</fullName>
    </submittedName>
</protein>
<gene>
    <name evidence="1" type="ORF">BKK80_13970</name>
</gene>
<keyword evidence="2" id="KW-1185">Reference proteome</keyword>
<dbReference type="EMBL" id="CP017754">
    <property type="protein sequence ID" value="AOZ08161.1"/>
    <property type="molecule type" value="Genomic_DNA"/>
</dbReference>
<organism evidence="1 2">
    <name type="scientific">Cupriavidus malaysiensis</name>
    <dbReference type="NCBI Taxonomy" id="367825"/>
    <lineage>
        <taxon>Bacteria</taxon>
        <taxon>Pseudomonadati</taxon>
        <taxon>Pseudomonadota</taxon>
        <taxon>Betaproteobacteria</taxon>
        <taxon>Burkholderiales</taxon>
        <taxon>Burkholderiaceae</taxon>
        <taxon>Cupriavidus</taxon>
    </lineage>
</organism>
<evidence type="ECO:0000313" key="2">
    <source>
        <dbReference type="Proteomes" id="UP000177515"/>
    </source>
</evidence>
<reference evidence="1 2" key="1">
    <citation type="submission" date="2016-10" db="EMBL/GenBank/DDBJ databases">
        <title>Complete genome sequences of three Cupriavidus strains isolated from various Malaysian environments.</title>
        <authorList>
            <person name="Abdullah A.A.-A."/>
            <person name="Shafie N.A.H."/>
            <person name="Lau N.S."/>
        </authorList>
    </citation>
    <scope>NUCLEOTIDE SEQUENCE [LARGE SCALE GENOMIC DNA]</scope>
    <source>
        <strain evidence="1 2">USMAA1020</strain>
    </source>
</reference>
<sequence length="79" mass="8627">MAKQKLSVEEFIAEMNSRLPSHYGYKPGLHIFLMPIGANAAEATGYDWAPKDLDTTAAVSAVHEHVASLYDVAPIPRSE</sequence>
<proteinExistence type="predicted"/>
<dbReference type="RefSeq" id="WP_071070864.1">
    <property type="nucleotide sequence ID" value="NZ_CP017754.1"/>
</dbReference>
<evidence type="ECO:0000313" key="1">
    <source>
        <dbReference type="EMBL" id="AOZ08161.1"/>
    </source>
</evidence>
<accession>A0A1D9I7V5</accession>
<dbReference type="Proteomes" id="UP000177515">
    <property type="component" value="Chromosome 1"/>
</dbReference>